<evidence type="ECO:0000313" key="2">
    <source>
        <dbReference type="Proteomes" id="UP000799754"/>
    </source>
</evidence>
<evidence type="ECO:0000313" key="1">
    <source>
        <dbReference type="EMBL" id="KAF2621861.1"/>
    </source>
</evidence>
<dbReference type="Proteomes" id="UP000799754">
    <property type="component" value="Unassembled WGS sequence"/>
</dbReference>
<comment type="caution">
    <text evidence="1">The sequence shown here is derived from an EMBL/GenBank/DDBJ whole genome shotgun (WGS) entry which is preliminary data.</text>
</comment>
<sequence>MLHYRPSSEFSPSTAPSQSIALVPYDSEVLSVVEQLPSGEEEQSIIEPHATLFSPTSRLQSLLNFARWANEHERAPVTLDSFLQQVQGERDNVEAVLKNQMSTTAARFVDSLAHPLPDSEDQAYDASNDADDDLGHHTDFEEASTAAEGLEEIEGIGATREIPQATQPPIRANNLIAPHLTPAQLPAARLERKTAKERERTEKREEKIKEIQQRSEIFCCLKSHAQQTLNQTSGRSYQSAETIQLHTGIEVEARWIELRGGMAFENPKRLKKEIQLVLEIMALTAKEGERYWIEVLLHPLSAGIAAPRNEAKIQVSLQTQDQHRQEMRTRPSDYETMGVDTDAIKVGLPTSDNRSPAMPTTQDAYTYKSCRAIKGIDPFTDVVRVNLPGSTLASPTSFTPARSNTPLKITGMEKRFGVVEPTPPVSDAGPIVEAKLEVANTTGAGEKVVEKDVNDKLSRQKELPRSPIKKTVSGLMARKKERSASTGPDHFLSLLDLMRKK</sequence>
<dbReference type="EMBL" id="MU006750">
    <property type="protein sequence ID" value="KAF2621861.1"/>
    <property type="molecule type" value="Genomic_DNA"/>
</dbReference>
<proteinExistence type="predicted"/>
<accession>A0ACB6RIM5</accession>
<reference evidence="1" key="1">
    <citation type="journal article" date="2020" name="Stud. Mycol.">
        <title>101 Dothideomycetes genomes: a test case for predicting lifestyles and emergence of pathogens.</title>
        <authorList>
            <person name="Haridas S."/>
            <person name="Albert R."/>
            <person name="Binder M."/>
            <person name="Bloem J."/>
            <person name="Labutti K."/>
            <person name="Salamov A."/>
            <person name="Andreopoulos B."/>
            <person name="Baker S."/>
            <person name="Barry K."/>
            <person name="Bills G."/>
            <person name="Bluhm B."/>
            <person name="Cannon C."/>
            <person name="Castanera R."/>
            <person name="Culley D."/>
            <person name="Daum C."/>
            <person name="Ezra D."/>
            <person name="Gonzalez J."/>
            <person name="Henrissat B."/>
            <person name="Kuo A."/>
            <person name="Liang C."/>
            <person name="Lipzen A."/>
            <person name="Lutzoni F."/>
            <person name="Magnuson J."/>
            <person name="Mondo S."/>
            <person name="Nolan M."/>
            <person name="Ohm R."/>
            <person name="Pangilinan J."/>
            <person name="Park H.-J."/>
            <person name="Ramirez L."/>
            <person name="Alfaro M."/>
            <person name="Sun H."/>
            <person name="Tritt A."/>
            <person name="Yoshinaga Y."/>
            <person name="Zwiers L.-H."/>
            <person name="Turgeon B."/>
            <person name="Goodwin S."/>
            <person name="Spatafora J."/>
            <person name="Crous P."/>
            <person name="Grigoriev I."/>
        </authorList>
    </citation>
    <scope>NUCLEOTIDE SEQUENCE</scope>
    <source>
        <strain evidence="1">CBS 525.71</strain>
    </source>
</reference>
<keyword evidence="2" id="KW-1185">Reference proteome</keyword>
<organism evidence="1 2">
    <name type="scientific">Macroventuria anomochaeta</name>
    <dbReference type="NCBI Taxonomy" id="301207"/>
    <lineage>
        <taxon>Eukaryota</taxon>
        <taxon>Fungi</taxon>
        <taxon>Dikarya</taxon>
        <taxon>Ascomycota</taxon>
        <taxon>Pezizomycotina</taxon>
        <taxon>Dothideomycetes</taxon>
        <taxon>Pleosporomycetidae</taxon>
        <taxon>Pleosporales</taxon>
        <taxon>Pleosporineae</taxon>
        <taxon>Didymellaceae</taxon>
        <taxon>Macroventuria</taxon>
    </lineage>
</organism>
<name>A0ACB6RIM5_9PLEO</name>
<protein>
    <submittedName>
        <fullName evidence="1">Uncharacterized protein</fullName>
    </submittedName>
</protein>
<gene>
    <name evidence="1" type="ORF">BU25DRAFT_495434</name>
</gene>